<dbReference type="InterPro" id="IPR045540">
    <property type="entry name" value="YegS/DAGK_C"/>
</dbReference>
<evidence type="ECO:0000256" key="11">
    <source>
        <dbReference type="ARBA" id="ARBA00023264"/>
    </source>
</evidence>
<keyword evidence="5" id="KW-0547">Nucleotide-binding</keyword>
<evidence type="ECO:0000256" key="9">
    <source>
        <dbReference type="ARBA" id="ARBA00023098"/>
    </source>
</evidence>
<evidence type="ECO:0000313" key="13">
    <source>
        <dbReference type="EMBL" id="MFD1512078.1"/>
    </source>
</evidence>
<evidence type="ECO:0000256" key="1">
    <source>
        <dbReference type="ARBA" id="ARBA00001946"/>
    </source>
</evidence>
<dbReference type="EMBL" id="JBHUDC010000002">
    <property type="protein sequence ID" value="MFD1512078.1"/>
    <property type="molecule type" value="Genomic_DNA"/>
</dbReference>
<dbReference type="Proteomes" id="UP001597187">
    <property type="component" value="Unassembled WGS sequence"/>
</dbReference>
<dbReference type="AlphaFoldDB" id="A0ABD6AQD4"/>
<dbReference type="InterPro" id="IPR050187">
    <property type="entry name" value="Lipid_Phosphate_FormReg"/>
</dbReference>
<evidence type="ECO:0000256" key="4">
    <source>
        <dbReference type="ARBA" id="ARBA00022723"/>
    </source>
</evidence>
<evidence type="ECO:0000256" key="2">
    <source>
        <dbReference type="ARBA" id="ARBA00022516"/>
    </source>
</evidence>
<keyword evidence="3 13" id="KW-0808">Transferase</keyword>
<dbReference type="NCBIfam" id="TIGR00147">
    <property type="entry name" value="YegS/Rv2252/BmrU family lipid kinase"/>
    <property type="match status" value="1"/>
</dbReference>
<dbReference type="RefSeq" id="WP_250872065.1">
    <property type="nucleotide sequence ID" value="NZ_JALXFV010000002.1"/>
</dbReference>
<evidence type="ECO:0000256" key="3">
    <source>
        <dbReference type="ARBA" id="ARBA00022679"/>
    </source>
</evidence>
<sequence>MQETAISVADEAVGGAMPQTDGQRWLVLNPTSGSADHTDHVRSLAEERDYHVEETQGEGHATDLATIAADEGVNLLAVAGGDGTLHEVVAGLAAADALDRTTVAVVPVGTENIFATNIGIRDAEHAFDVVETGARRRVDVGMADGEPFVMSSIAGLVADASVSTSSELKERFGSLAFLANGVQEAASFDGLHIDLTAISNGEEVTWSGDALCALVGNSRRFVEEGGQADLEDGLLEVVVIEHMPAGSIVAEAFIQRVLGRTTDNVFHTQAAQLEISSTDGDPIGFSLDGESRYHDRLAIHTEPLALRVCVGPEYTVSPPP</sequence>
<evidence type="ECO:0000256" key="5">
    <source>
        <dbReference type="ARBA" id="ARBA00022741"/>
    </source>
</evidence>
<dbReference type="Pfam" id="PF19279">
    <property type="entry name" value="YegS_C"/>
    <property type="match status" value="1"/>
</dbReference>
<evidence type="ECO:0000256" key="8">
    <source>
        <dbReference type="ARBA" id="ARBA00022842"/>
    </source>
</evidence>
<dbReference type="GO" id="GO:0008654">
    <property type="term" value="P:phospholipid biosynthetic process"/>
    <property type="evidence" value="ECO:0007669"/>
    <property type="project" value="UniProtKB-KW"/>
</dbReference>
<keyword evidence="10" id="KW-0594">Phospholipid biosynthesis</keyword>
<comment type="caution">
    <text evidence="13">The sequence shown here is derived from an EMBL/GenBank/DDBJ whole genome shotgun (WGS) entry which is preliminary data.</text>
</comment>
<protein>
    <submittedName>
        <fullName evidence="13">Diacylglycerol/lipid kinase family protein</fullName>
        <ecNumber evidence="13">2.7.1.-</ecNumber>
    </submittedName>
</protein>
<feature type="domain" description="DAGKc" evidence="12">
    <location>
        <begin position="20"/>
        <end position="147"/>
    </location>
</feature>
<dbReference type="InterPro" id="IPR001206">
    <property type="entry name" value="Diacylglycerol_kinase_cat_dom"/>
</dbReference>
<keyword evidence="11" id="KW-1208">Phospholipid metabolism</keyword>
<dbReference type="Gene3D" id="2.60.200.40">
    <property type="match status" value="1"/>
</dbReference>
<dbReference type="SUPFAM" id="SSF111331">
    <property type="entry name" value="NAD kinase/diacylglycerol kinase-like"/>
    <property type="match status" value="1"/>
</dbReference>
<dbReference type="GO" id="GO:0016301">
    <property type="term" value="F:kinase activity"/>
    <property type="evidence" value="ECO:0007669"/>
    <property type="project" value="UniProtKB-KW"/>
</dbReference>
<evidence type="ECO:0000256" key="10">
    <source>
        <dbReference type="ARBA" id="ARBA00023209"/>
    </source>
</evidence>
<proteinExistence type="predicted"/>
<dbReference type="InterPro" id="IPR017438">
    <property type="entry name" value="ATP-NAD_kinase_N"/>
</dbReference>
<evidence type="ECO:0000259" key="12">
    <source>
        <dbReference type="PROSITE" id="PS50146"/>
    </source>
</evidence>
<dbReference type="PANTHER" id="PTHR12358">
    <property type="entry name" value="SPHINGOSINE KINASE"/>
    <property type="match status" value="1"/>
</dbReference>
<dbReference type="GO" id="GO:0005524">
    <property type="term" value="F:ATP binding"/>
    <property type="evidence" value="ECO:0007669"/>
    <property type="project" value="UniProtKB-KW"/>
</dbReference>
<gene>
    <name evidence="13" type="ORF">ACFSBT_02125</name>
</gene>
<evidence type="ECO:0000313" key="14">
    <source>
        <dbReference type="Proteomes" id="UP001597187"/>
    </source>
</evidence>
<reference evidence="13 14" key="1">
    <citation type="journal article" date="2019" name="Int. J. Syst. Evol. Microbiol.">
        <title>The Global Catalogue of Microorganisms (GCM) 10K type strain sequencing project: providing services to taxonomists for standard genome sequencing and annotation.</title>
        <authorList>
            <consortium name="The Broad Institute Genomics Platform"/>
            <consortium name="The Broad Institute Genome Sequencing Center for Infectious Disease"/>
            <person name="Wu L."/>
            <person name="Ma J."/>
        </authorList>
    </citation>
    <scope>NUCLEOTIDE SEQUENCE [LARGE SCALE GENOMIC DNA]</scope>
    <source>
        <strain evidence="13 14">CGMCC 1.12563</strain>
    </source>
</reference>
<evidence type="ECO:0000256" key="6">
    <source>
        <dbReference type="ARBA" id="ARBA00022777"/>
    </source>
</evidence>
<comment type="cofactor">
    <cofactor evidence="1">
        <name>Mg(2+)</name>
        <dbReference type="ChEBI" id="CHEBI:18420"/>
    </cofactor>
</comment>
<keyword evidence="6 13" id="KW-0418">Kinase</keyword>
<dbReference type="PROSITE" id="PS50146">
    <property type="entry name" value="DAGK"/>
    <property type="match status" value="1"/>
</dbReference>
<dbReference type="PANTHER" id="PTHR12358:SF106">
    <property type="entry name" value="LIPID KINASE YEGS"/>
    <property type="match status" value="1"/>
</dbReference>
<dbReference type="GO" id="GO:0046872">
    <property type="term" value="F:metal ion binding"/>
    <property type="evidence" value="ECO:0007669"/>
    <property type="project" value="UniProtKB-KW"/>
</dbReference>
<name>A0ABD6AQD4_9EURY</name>
<keyword evidence="8" id="KW-0460">Magnesium</keyword>
<dbReference type="SMART" id="SM00046">
    <property type="entry name" value="DAGKc"/>
    <property type="match status" value="1"/>
</dbReference>
<accession>A0ABD6AQD4</accession>
<dbReference type="Pfam" id="PF00781">
    <property type="entry name" value="DAGK_cat"/>
    <property type="match status" value="1"/>
</dbReference>
<dbReference type="InterPro" id="IPR005218">
    <property type="entry name" value="Diacylglycerol/lipid_kinase"/>
</dbReference>
<dbReference type="InterPro" id="IPR016064">
    <property type="entry name" value="NAD/diacylglycerol_kinase_sf"/>
</dbReference>
<organism evidence="13 14">
    <name type="scientific">Halomarina rubra</name>
    <dbReference type="NCBI Taxonomy" id="2071873"/>
    <lineage>
        <taxon>Archaea</taxon>
        <taxon>Methanobacteriati</taxon>
        <taxon>Methanobacteriota</taxon>
        <taxon>Stenosarchaea group</taxon>
        <taxon>Halobacteria</taxon>
        <taxon>Halobacteriales</taxon>
        <taxon>Natronomonadaceae</taxon>
        <taxon>Halomarina</taxon>
    </lineage>
</organism>
<keyword evidence="7" id="KW-0067">ATP-binding</keyword>
<keyword evidence="2" id="KW-0444">Lipid biosynthesis</keyword>
<keyword evidence="14" id="KW-1185">Reference proteome</keyword>
<dbReference type="Gene3D" id="3.40.50.10330">
    <property type="entry name" value="Probable inorganic polyphosphate/atp-NAD kinase, domain 1"/>
    <property type="match status" value="1"/>
</dbReference>
<evidence type="ECO:0000256" key="7">
    <source>
        <dbReference type="ARBA" id="ARBA00022840"/>
    </source>
</evidence>
<keyword evidence="9" id="KW-0443">Lipid metabolism</keyword>
<keyword evidence="4" id="KW-0479">Metal-binding</keyword>
<dbReference type="EC" id="2.7.1.-" evidence="13"/>